<dbReference type="RefSeq" id="WP_210758354.1">
    <property type="nucleotide sequence ID" value="NZ_CP060139.1"/>
</dbReference>
<dbReference type="InterPro" id="IPR010023">
    <property type="entry name" value="KdsC_fam"/>
</dbReference>
<comment type="similarity">
    <text evidence="2">Belongs to the KdsC family.</text>
</comment>
<name>A0A7H0VDM1_9FLAO</name>
<evidence type="ECO:0000256" key="7">
    <source>
        <dbReference type="PIRSR" id="PIRSR006118-2"/>
    </source>
</evidence>
<evidence type="ECO:0000313" key="8">
    <source>
        <dbReference type="EMBL" id="QNR23819.1"/>
    </source>
</evidence>
<dbReference type="SFLD" id="SFLDG01138">
    <property type="entry name" value="C1.6.2:_Deoxy-d-mannose-octulo"/>
    <property type="match status" value="1"/>
</dbReference>
<evidence type="ECO:0000313" key="9">
    <source>
        <dbReference type="Proteomes" id="UP000516305"/>
    </source>
</evidence>
<feature type="binding site" evidence="7">
    <location>
        <position position="20"/>
    </location>
    <ligand>
        <name>substrate</name>
    </ligand>
</feature>
<keyword evidence="6 7" id="KW-0460">Magnesium</keyword>
<dbReference type="PANTHER" id="PTHR21485">
    <property type="entry name" value="HAD SUPERFAMILY MEMBERS CMAS AND KDSC"/>
    <property type="match status" value="1"/>
</dbReference>
<keyword evidence="9" id="KW-1185">Reference proteome</keyword>
<dbReference type="GO" id="GO:0046872">
    <property type="term" value="F:metal ion binding"/>
    <property type="evidence" value="ECO:0007669"/>
    <property type="project" value="UniProtKB-KW"/>
</dbReference>
<dbReference type="Gene3D" id="3.40.50.1000">
    <property type="entry name" value="HAD superfamily/HAD-like"/>
    <property type="match status" value="1"/>
</dbReference>
<feature type="binding site" evidence="7">
    <location>
        <position position="114"/>
    </location>
    <ligand>
        <name>Mg(2+)</name>
        <dbReference type="ChEBI" id="CHEBI:18420"/>
    </ligand>
</feature>
<proteinExistence type="inferred from homology"/>
<comment type="cofactor">
    <cofactor evidence="1 7">
        <name>Mg(2+)</name>
        <dbReference type="ChEBI" id="CHEBI:18420"/>
    </cofactor>
</comment>
<dbReference type="InterPro" id="IPR023214">
    <property type="entry name" value="HAD_sf"/>
</dbReference>
<dbReference type="EMBL" id="CP060139">
    <property type="protein sequence ID" value="QNR23819.1"/>
    <property type="molecule type" value="Genomic_DNA"/>
</dbReference>
<dbReference type="SUPFAM" id="SSF56784">
    <property type="entry name" value="HAD-like"/>
    <property type="match status" value="1"/>
</dbReference>
<evidence type="ECO:0000256" key="3">
    <source>
        <dbReference type="ARBA" id="ARBA00011881"/>
    </source>
</evidence>
<dbReference type="InterPro" id="IPR036412">
    <property type="entry name" value="HAD-like_sf"/>
</dbReference>
<dbReference type="GO" id="GO:0008781">
    <property type="term" value="F:N-acylneuraminate cytidylyltransferase activity"/>
    <property type="evidence" value="ECO:0007669"/>
    <property type="project" value="TreeGrafter"/>
</dbReference>
<organism evidence="8 9">
    <name type="scientific">Croceimicrobium hydrocarbonivorans</name>
    <dbReference type="NCBI Taxonomy" id="2761580"/>
    <lineage>
        <taxon>Bacteria</taxon>
        <taxon>Pseudomonadati</taxon>
        <taxon>Bacteroidota</taxon>
        <taxon>Flavobacteriia</taxon>
        <taxon>Flavobacteriales</taxon>
        <taxon>Owenweeksiaceae</taxon>
        <taxon>Croceimicrobium</taxon>
    </lineage>
</organism>
<dbReference type="SFLD" id="SFLDG01136">
    <property type="entry name" value="C1.6:_Phosphoserine_Phosphatas"/>
    <property type="match status" value="1"/>
</dbReference>
<sequence length="177" mass="19743">MKKNYKELLHPIKAFIFDMDGVLNSGNLAIGQDGRPIRNLNSKDSYAIQLAIRKGYKVGLISGGSCAGIKTRLQGLGLTDIYMSIPHKLEAWNDFLAVYEHEGLQPENILYMGDDIPDIPVLKEAGVACCPHNGVPEVRQLVDYVSPHLGGEGCARDVIEQCLKVQDNWMLEDDFRW</sequence>
<evidence type="ECO:0000256" key="1">
    <source>
        <dbReference type="ARBA" id="ARBA00001946"/>
    </source>
</evidence>
<dbReference type="Pfam" id="PF08282">
    <property type="entry name" value="Hydrolase_3"/>
    <property type="match status" value="1"/>
</dbReference>
<evidence type="ECO:0000256" key="4">
    <source>
        <dbReference type="ARBA" id="ARBA00022723"/>
    </source>
</evidence>
<dbReference type="GO" id="GO:0016788">
    <property type="term" value="F:hydrolase activity, acting on ester bonds"/>
    <property type="evidence" value="ECO:0007669"/>
    <property type="project" value="InterPro"/>
</dbReference>
<dbReference type="NCBIfam" id="TIGR01670">
    <property type="entry name" value="KdsC-phosphatas"/>
    <property type="match status" value="1"/>
</dbReference>
<reference evidence="8 9" key="1">
    <citation type="submission" date="2020-08" db="EMBL/GenBank/DDBJ databases">
        <title>Croceimicrobium hydrocarbonivorans gen. nov., sp. nov., a novel marine bacterium isolated from a bacterial consortium that degrades polyethylene terephthalate.</title>
        <authorList>
            <person name="Liu R."/>
        </authorList>
    </citation>
    <scope>NUCLEOTIDE SEQUENCE [LARGE SCALE GENOMIC DNA]</scope>
    <source>
        <strain evidence="8 9">A20-9</strain>
    </source>
</reference>
<dbReference type="SFLD" id="SFLDS00003">
    <property type="entry name" value="Haloacid_Dehalogenase"/>
    <property type="match status" value="1"/>
</dbReference>
<evidence type="ECO:0000256" key="2">
    <source>
        <dbReference type="ARBA" id="ARBA00005893"/>
    </source>
</evidence>
<accession>A0A7H0VDM1</accession>
<gene>
    <name evidence="8" type="ORF">H4K34_15795</name>
</gene>
<keyword evidence="5 8" id="KW-0378">Hydrolase</keyword>
<dbReference type="PIRSF" id="PIRSF006118">
    <property type="entry name" value="KDO8-P_Ptase"/>
    <property type="match status" value="1"/>
</dbReference>
<comment type="subunit">
    <text evidence="3">Homotetramer.</text>
</comment>
<dbReference type="PANTHER" id="PTHR21485:SF3">
    <property type="entry name" value="N-ACYLNEURAMINATE CYTIDYLYLTRANSFERASE"/>
    <property type="match status" value="1"/>
</dbReference>
<keyword evidence="4 7" id="KW-0479">Metal-binding</keyword>
<dbReference type="InterPro" id="IPR050793">
    <property type="entry name" value="CMP-NeuNAc_synthase"/>
</dbReference>
<evidence type="ECO:0000256" key="6">
    <source>
        <dbReference type="ARBA" id="ARBA00022842"/>
    </source>
</evidence>
<dbReference type="KEGG" id="chyd:H4K34_15795"/>
<feature type="binding site" evidence="7">
    <location>
        <position position="18"/>
    </location>
    <ligand>
        <name>Mg(2+)</name>
        <dbReference type="ChEBI" id="CHEBI:18420"/>
    </ligand>
</feature>
<protein>
    <submittedName>
        <fullName evidence="8">HAD hydrolase family protein</fullName>
    </submittedName>
</protein>
<dbReference type="Proteomes" id="UP000516305">
    <property type="component" value="Chromosome"/>
</dbReference>
<dbReference type="AlphaFoldDB" id="A0A7H0VDM1"/>
<evidence type="ECO:0000256" key="5">
    <source>
        <dbReference type="ARBA" id="ARBA00022801"/>
    </source>
</evidence>